<dbReference type="GeneTree" id="ENSGT00950000183106"/>
<dbReference type="GO" id="GO:0005829">
    <property type="term" value="C:cytosol"/>
    <property type="evidence" value="ECO:0007669"/>
    <property type="project" value="Ensembl"/>
</dbReference>
<protein>
    <submittedName>
        <fullName evidence="4">Family with sequence similarity 131 member B</fullName>
    </submittedName>
</protein>
<reference evidence="4" key="2">
    <citation type="submission" date="2025-09" db="UniProtKB">
        <authorList>
            <consortium name="Ensembl"/>
        </authorList>
    </citation>
    <scope>IDENTIFICATION</scope>
</reference>
<reference evidence="4" key="1">
    <citation type="submission" date="2025-08" db="UniProtKB">
        <authorList>
            <consortium name="Ensembl"/>
        </authorList>
    </citation>
    <scope>IDENTIFICATION</scope>
</reference>
<organism evidence="4 5">
    <name type="scientific">Salvator merianae</name>
    <name type="common">Argentine black and white tegu</name>
    <name type="synonym">Tupinambis merianae</name>
    <dbReference type="NCBI Taxonomy" id="96440"/>
    <lineage>
        <taxon>Eukaryota</taxon>
        <taxon>Metazoa</taxon>
        <taxon>Chordata</taxon>
        <taxon>Craniata</taxon>
        <taxon>Vertebrata</taxon>
        <taxon>Euteleostomi</taxon>
        <taxon>Lepidosauria</taxon>
        <taxon>Squamata</taxon>
        <taxon>Bifurcata</taxon>
        <taxon>Unidentata</taxon>
        <taxon>Episquamata</taxon>
        <taxon>Laterata</taxon>
        <taxon>Teiioidea</taxon>
        <taxon>Teiidae</taxon>
        <taxon>Salvator</taxon>
    </lineage>
</organism>
<dbReference type="PANTHER" id="PTHR15736:SF9">
    <property type="entry name" value="PROTEIN FAM131B"/>
    <property type="match status" value="1"/>
</dbReference>
<feature type="region of interest" description="Disordered" evidence="3">
    <location>
        <begin position="309"/>
        <end position="398"/>
    </location>
</feature>
<feature type="compositionally biased region" description="Acidic residues" evidence="3">
    <location>
        <begin position="389"/>
        <end position="398"/>
    </location>
</feature>
<evidence type="ECO:0000256" key="3">
    <source>
        <dbReference type="SAM" id="MobiDB-lite"/>
    </source>
</evidence>
<evidence type="ECO:0000313" key="4">
    <source>
        <dbReference type="Ensembl" id="ENSSMRP00000010550.1"/>
    </source>
</evidence>
<name>A0A8D0DKD3_SALMN</name>
<dbReference type="Proteomes" id="UP000694421">
    <property type="component" value="Unplaced"/>
</dbReference>
<sequence length="398" mass="43651">MGCIGSRTVGNEVIAVDWKGLKDVDQINMDSTSSLHGSSIHRPSTEQTRTDFSWDGINLSMEDTTSILPKLKRNSNAYGIGALAKSSFSGALGISRSMKDHVTKPTAMGQGRVAHMIEWQGWGKGNSQQQQHTHETVRKDADAYSDLSDGEKEARFLAGVMEQFAISEATLMAWSSMDGEDVSVNSNQENQAGNYNENYQEMMENQDHLAQAQYDSWPHSYVSQGMYCLGSSDAWETSDQSLIASPAAGSYLGQNFEESQLNLQESVLLQNNLIQHQQQQQQLLQLQQQQQQQLQQGLGSNTGLVDVWPAQTVPSSGGSAESSTFVGVHTEEEGNPLLEKAPLLNKKPSPEEDDVVCRDLESLSPREEPEPAALSRKVSDVTSSGVQSFDEEEGETNN</sequence>
<comment type="similarity">
    <text evidence="1">Belongs to the FAM131 family.</text>
</comment>
<feature type="compositionally biased region" description="Basic and acidic residues" evidence="3">
    <location>
        <begin position="355"/>
        <end position="369"/>
    </location>
</feature>
<accession>A0A8D0DKD3</accession>
<keyword evidence="2" id="KW-0175">Coiled coil</keyword>
<feature type="compositionally biased region" description="Polar residues" evidence="3">
    <location>
        <begin position="312"/>
        <end position="325"/>
    </location>
</feature>
<evidence type="ECO:0000313" key="5">
    <source>
        <dbReference type="Proteomes" id="UP000694421"/>
    </source>
</evidence>
<evidence type="ECO:0000256" key="1">
    <source>
        <dbReference type="ARBA" id="ARBA00010635"/>
    </source>
</evidence>
<evidence type="ECO:0000256" key="2">
    <source>
        <dbReference type="SAM" id="Coils"/>
    </source>
</evidence>
<feature type="coiled-coil region" evidence="2">
    <location>
        <begin position="269"/>
        <end position="296"/>
    </location>
</feature>
<dbReference type="Ensembl" id="ENSSMRT00000012288.1">
    <property type="protein sequence ID" value="ENSSMRP00000010550.1"/>
    <property type="gene ID" value="ENSSMRG00000008352.1"/>
</dbReference>
<dbReference type="GO" id="GO:0005654">
    <property type="term" value="C:nucleoplasm"/>
    <property type="evidence" value="ECO:0007669"/>
    <property type="project" value="Ensembl"/>
</dbReference>
<dbReference type="InterPro" id="IPR026782">
    <property type="entry name" value="FAM131"/>
</dbReference>
<dbReference type="PANTHER" id="PTHR15736">
    <property type="entry name" value="PROTEIN FAM131B-RELATED"/>
    <property type="match status" value="1"/>
</dbReference>
<dbReference type="Pfam" id="PF15010">
    <property type="entry name" value="FAM131"/>
    <property type="match status" value="1"/>
</dbReference>
<keyword evidence="5" id="KW-1185">Reference proteome</keyword>
<dbReference type="AlphaFoldDB" id="A0A8D0DKD3"/>
<dbReference type="OMA" id="SQPACGY"/>
<proteinExistence type="inferred from homology"/>